<organism evidence="1 2">
    <name type="scientific">Colletotrichum asianum</name>
    <dbReference type="NCBI Taxonomy" id="702518"/>
    <lineage>
        <taxon>Eukaryota</taxon>
        <taxon>Fungi</taxon>
        <taxon>Dikarya</taxon>
        <taxon>Ascomycota</taxon>
        <taxon>Pezizomycotina</taxon>
        <taxon>Sordariomycetes</taxon>
        <taxon>Hypocreomycetidae</taxon>
        <taxon>Glomerellales</taxon>
        <taxon>Glomerellaceae</taxon>
        <taxon>Colletotrichum</taxon>
        <taxon>Colletotrichum gloeosporioides species complex</taxon>
    </lineage>
</organism>
<proteinExistence type="predicted"/>
<evidence type="ECO:0000313" key="1">
    <source>
        <dbReference type="EMBL" id="KAF0323629.1"/>
    </source>
</evidence>
<comment type="caution">
    <text evidence="1">The sequence shown here is derived from an EMBL/GenBank/DDBJ whole genome shotgun (WGS) entry which is preliminary data.</text>
</comment>
<gene>
    <name evidence="1" type="ORF">GQ607_009075</name>
</gene>
<protein>
    <submittedName>
        <fullName evidence="1">Uncharacterized protein</fullName>
    </submittedName>
</protein>
<reference evidence="1 2" key="1">
    <citation type="submission" date="2019-12" db="EMBL/GenBank/DDBJ databases">
        <title>A genome sequence resource for the geographically widespread anthracnose pathogen Colletotrichum asianum.</title>
        <authorList>
            <person name="Meng Y."/>
        </authorList>
    </citation>
    <scope>NUCLEOTIDE SEQUENCE [LARGE SCALE GENOMIC DNA]</scope>
    <source>
        <strain evidence="1 2">ICMP 18580</strain>
    </source>
</reference>
<feature type="non-terminal residue" evidence="1">
    <location>
        <position position="1"/>
    </location>
</feature>
<sequence length="95" mass="10638">MPPDGWLAVLVHTHRLHRIVRMAWHDSVDGDDYDEVGADGGRLPIERPTAIAAPTSSPRPSAGFLRRVHESSAASKNGWWMMMMMMRVMDPVSVE</sequence>
<evidence type="ECO:0000313" key="2">
    <source>
        <dbReference type="Proteomes" id="UP000434172"/>
    </source>
</evidence>
<accession>A0A8H3WAU8</accession>
<dbReference type="Proteomes" id="UP000434172">
    <property type="component" value="Unassembled WGS sequence"/>
</dbReference>
<dbReference type="AlphaFoldDB" id="A0A8H3WAU8"/>
<keyword evidence="2" id="KW-1185">Reference proteome</keyword>
<dbReference type="EMBL" id="WOWK01000050">
    <property type="protein sequence ID" value="KAF0323629.1"/>
    <property type="molecule type" value="Genomic_DNA"/>
</dbReference>
<name>A0A8H3WAU8_9PEZI</name>